<comment type="caution">
    <text evidence="2">The sequence shown here is derived from an EMBL/GenBank/DDBJ whole genome shotgun (WGS) entry which is preliminary data.</text>
</comment>
<reference evidence="3" key="1">
    <citation type="journal article" date="2019" name="Gigascience">
        <title>De novo genome assembly of the endangered Acer yangbiense, a plant species with extremely small populations endemic to Yunnan Province, China.</title>
        <authorList>
            <person name="Yang J."/>
            <person name="Wariss H.M."/>
            <person name="Tao L."/>
            <person name="Zhang R."/>
            <person name="Yun Q."/>
            <person name="Hollingsworth P."/>
            <person name="Dao Z."/>
            <person name="Luo G."/>
            <person name="Guo H."/>
            <person name="Ma Y."/>
            <person name="Sun W."/>
        </authorList>
    </citation>
    <scope>NUCLEOTIDE SEQUENCE [LARGE SCALE GENOMIC DNA]</scope>
    <source>
        <strain evidence="3">cv. br00</strain>
    </source>
</reference>
<keyword evidence="3" id="KW-1185">Reference proteome</keyword>
<feature type="compositionally biased region" description="Basic and acidic residues" evidence="1">
    <location>
        <begin position="503"/>
        <end position="516"/>
    </location>
</feature>
<organism evidence="2 3">
    <name type="scientific">Salix brachista</name>
    <dbReference type="NCBI Taxonomy" id="2182728"/>
    <lineage>
        <taxon>Eukaryota</taxon>
        <taxon>Viridiplantae</taxon>
        <taxon>Streptophyta</taxon>
        <taxon>Embryophyta</taxon>
        <taxon>Tracheophyta</taxon>
        <taxon>Spermatophyta</taxon>
        <taxon>Magnoliopsida</taxon>
        <taxon>eudicotyledons</taxon>
        <taxon>Gunneridae</taxon>
        <taxon>Pentapetalae</taxon>
        <taxon>rosids</taxon>
        <taxon>fabids</taxon>
        <taxon>Malpighiales</taxon>
        <taxon>Salicaceae</taxon>
        <taxon>Saliceae</taxon>
        <taxon>Salix</taxon>
    </lineage>
</organism>
<dbReference type="Pfam" id="PF10198">
    <property type="entry name" value="Ada3"/>
    <property type="match status" value="1"/>
</dbReference>
<dbReference type="PANTHER" id="PTHR31115:SF2">
    <property type="entry name" value="OS05G0107300 PROTEIN"/>
    <property type="match status" value="1"/>
</dbReference>
<feature type="compositionally biased region" description="Polar residues" evidence="1">
    <location>
        <begin position="422"/>
        <end position="439"/>
    </location>
</feature>
<feature type="compositionally biased region" description="Low complexity" evidence="1">
    <location>
        <begin position="48"/>
        <end position="66"/>
    </location>
</feature>
<evidence type="ECO:0000313" key="3">
    <source>
        <dbReference type="Proteomes" id="UP000326939"/>
    </source>
</evidence>
<feature type="compositionally biased region" description="Basic and acidic residues" evidence="1">
    <location>
        <begin position="1190"/>
        <end position="1201"/>
    </location>
</feature>
<feature type="region of interest" description="Disordered" evidence="1">
    <location>
        <begin position="403"/>
        <end position="695"/>
    </location>
</feature>
<protein>
    <submittedName>
        <fullName evidence="2">Uncharacterized protein</fullName>
    </submittedName>
</protein>
<dbReference type="PANTHER" id="PTHR31115">
    <property type="entry name" value="OS05G0107300 PROTEIN"/>
    <property type="match status" value="1"/>
</dbReference>
<name>A0A5N5LPJ7_9ROSI</name>
<gene>
    <name evidence="2" type="ORF">DKX38_012133</name>
</gene>
<feature type="compositionally biased region" description="Polar residues" evidence="1">
    <location>
        <begin position="1204"/>
        <end position="1217"/>
    </location>
</feature>
<feature type="compositionally biased region" description="Basic and acidic residues" evidence="1">
    <location>
        <begin position="1244"/>
        <end position="1256"/>
    </location>
</feature>
<feature type="compositionally biased region" description="Basic and acidic residues" evidence="1">
    <location>
        <begin position="605"/>
        <end position="615"/>
    </location>
</feature>
<feature type="region of interest" description="Disordered" evidence="1">
    <location>
        <begin position="1"/>
        <end position="66"/>
    </location>
</feature>
<sequence length="1335" mass="145843">MAGNSRYELSSASPEELGFTGSYSNGQRGGYPNASFDRSGSFRESSESRMFSSGASTPRASASPARSMAPLTQYLLLDPVTMGDPKCTRTGELKRAFGISLGSATEDNSFGAAHSKPPPAVDVEELKRIRAGVLDDCRKARNRAKMWNENLLKLQKFPEDLNSKNQQRNEMLMNERSGGSNLKMGTQIHRNPSDLGTQRLEDRTKTTVLNKRVRSSVAELRADGRSNTAPRQPLVTGKDRDIHRDGEVSNLTEEKIRRLPTVGEGWDKKMKKKRSVGTVFTRTIDSDGEVKRMMHHKFNNEQSLQSYDAQVFSGFGSMMRAWDLHDLKPILSLHCIDSIDSLSGSFNGSSGINKVDGISSSGNSNVRAIPKESEKVSLTRDFAAGMNKERLVVKANNKLNIMEDNNHTASPSPVTKGKASRTPRTGSLMAGSTSMNTPLSPGPPDGWEQPPAITKVNSVGGPNNRKRPVPTRSSSPPMAKWGGQRPQKISRTRRVNVVSPVSNHDEGQMSSERGHVSDFSTRVTSSGIDGPPLSKDLLNGTTQIRVKHENVPSPSRLSESEESGAGENREGKPKDKRTGSSGVEERSMNQNAVPSLLLTKKNKTTSREDTGDGVRRQGRTGRGPSSRTNISQMKEKLENPASTKPLKNTKPISDKSGSKTGRPPLKKISDRKAFARLGQTPISGSPDFSGESDDDREELLAAANFACNASYLSCSGSFWKKMESVFAPLCYEDSSYLKQQLKAVEDLHKRLYEIFDCSNNSGDSVLEEDIPSWLIHEGEKNLQDQNPPKTLARISDLVDPDQDNSAVCGGSRTRNKATPLYQRVLSALIVEDGSEEFAENSGGRDISFQCTGDTSPGNDCLSMDFEPGNTNGIDFNYESILGFQSQKQSSVDGFSCNGSSTTNRTGGFHNNSCNDHLVQGGNGFMHSKTGMFPGIFENSDEKSAIHSNVFNMSAYDCHYEQLGLEEKLLMELQSVGLYPETVPDLADGEDESINEDIIKLQKKLKQVGKKEHLDNLTKAIEEGRELQEWPLEQVAMDKLVELAHRKQLATKGNNASKFGVPKVSKQIALAFTRRTLAKCRKFEDTGKSCFCEPPLRDVIFAAPRAIVAESTICIQDPGASGSFTGGAERHDLHNAKFGRCASLDQGFARTGPILNRGKKKELLLDDVGGNALFKTTSSLSNALLGGAKGKRSERERDKDVLARNSVTRGGRPSQSNIKGDRKTKSKPRQKIAQLSASGDGIINKFKETGSNKKREVGATSNGSNPVDSSKESRGATNIAEFQDLDSIELHEGNDFSDTQDLNSLFEGLPENDFAGETLLDDLPLQIPMDDLSMIL</sequence>
<feature type="compositionally biased region" description="Polar residues" evidence="1">
    <location>
        <begin position="518"/>
        <end position="527"/>
    </location>
</feature>
<accession>A0A5N5LPJ7</accession>
<feature type="compositionally biased region" description="Polar residues" evidence="1">
    <location>
        <begin position="1258"/>
        <end position="1267"/>
    </location>
</feature>
<dbReference type="EMBL" id="VDCV01000008">
    <property type="protein sequence ID" value="KAB5544021.1"/>
    <property type="molecule type" value="Genomic_DNA"/>
</dbReference>
<dbReference type="InterPro" id="IPR019340">
    <property type="entry name" value="Histone_AcTrfase_su3"/>
</dbReference>
<evidence type="ECO:0000256" key="1">
    <source>
        <dbReference type="SAM" id="MobiDB-lite"/>
    </source>
</evidence>
<feature type="compositionally biased region" description="Basic and acidic residues" evidence="1">
    <location>
        <begin position="567"/>
        <end position="587"/>
    </location>
</feature>
<dbReference type="Proteomes" id="UP000326939">
    <property type="component" value="Chromosome 8"/>
</dbReference>
<feature type="region of interest" description="Disordered" evidence="1">
    <location>
        <begin position="1183"/>
        <end position="1274"/>
    </location>
</feature>
<proteinExistence type="predicted"/>
<evidence type="ECO:0000313" key="2">
    <source>
        <dbReference type="EMBL" id="KAB5544021.1"/>
    </source>
</evidence>
<feature type="compositionally biased region" description="Polar residues" evidence="1">
    <location>
        <begin position="623"/>
        <end position="632"/>
    </location>
</feature>